<evidence type="ECO:0000256" key="4">
    <source>
        <dbReference type="ARBA" id="ARBA00022448"/>
    </source>
</evidence>
<dbReference type="GO" id="GO:0016491">
    <property type="term" value="F:oxidoreductase activity"/>
    <property type="evidence" value="ECO:0007669"/>
    <property type="project" value="UniProtKB-KW"/>
</dbReference>
<dbReference type="GO" id="GO:0045277">
    <property type="term" value="C:respiratory chain complex IV"/>
    <property type="evidence" value="ECO:0007669"/>
    <property type="project" value="UniProtKB-ARBA"/>
</dbReference>
<dbReference type="InterPro" id="IPR001505">
    <property type="entry name" value="Copper_CuA"/>
</dbReference>
<evidence type="ECO:0000256" key="8">
    <source>
        <dbReference type="ARBA" id="ARBA00022967"/>
    </source>
</evidence>
<reference evidence="19" key="1">
    <citation type="submission" date="2017-04" db="EMBL/GenBank/DDBJ databases">
        <authorList>
            <person name="Afonso C.L."/>
            <person name="Miller P.J."/>
            <person name="Scott M.A."/>
            <person name="Spackman E."/>
            <person name="Goraichik I."/>
            <person name="Dimitrov K.M."/>
            <person name="Suarez D.L."/>
            <person name="Swayne D.E."/>
        </authorList>
    </citation>
    <scope>NUCLEOTIDE SEQUENCE</scope>
</reference>
<evidence type="ECO:0000256" key="6">
    <source>
        <dbReference type="ARBA" id="ARBA00022692"/>
    </source>
</evidence>
<evidence type="ECO:0000256" key="10">
    <source>
        <dbReference type="ARBA" id="ARBA00022989"/>
    </source>
</evidence>
<dbReference type="GO" id="GO:0005743">
    <property type="term" value="C:mitochondrial inner membrane"/>
    <property type="evidence" value="ECO:0007669"/>
    <property type="project" value="UniProtKB-SubCell"/>
</dbReference>
<evidence type="ECO:0000256" key="9">
    <source>
        <dbReference type="ARBA" id="ARBA00022982"/>
    </source>
</evidence>
<feature type="domain" description="Cytochrome oxidase subunit II transmembrane region profile" evidence="18">
    <location>
        <begin position="29"/>
        <end position="124"/>
    </location>
</feature>
<keyword evidence="7 15" id="KW-0479">Metal-binding</keyword>
<keyword evidence="8" id="KW-1278">Translocase</keyword>
<keyword evidence="4 15" id="KW-0813">Transport</keyword>
<dbReference type="FunFam" id="1.10.287.90:FF:000004">
    <property type="entry name" value="Cytochrome c oxidase subunit 2"/>
    <property type="match status" value="1"/>
</dbReference>
<keyword evidence="5 15" id="KW-0679">Respiratory chain</keyword>
<keyword evidence="11 15" id="KW-0186">Copper</keyword>
<keyword evidence="12 15" id="KW-0496">Mitochondrion</keyword>
<name>A0A2I6QD23_9BASI</name>
<dbReference type="InterPro" id="IPR014222">
    <property type="entry name" value="Cyt_c_oxidase_su2"/>
</dbReference>
<dbReference type="NCBIfam" id="TIGR02866">
    <property type="entry name" value="CoxB"/>
    <property type="match status" value="1"/>
</dbReference>
<dbReference type="FunFam" id="2.60.40.420:FF:000001">
    <property type="entry name" value="Cytochrome c oxidase subunit 2"/>
    <property type="match status" value="1"/>
</dbReference>
<comment type="subcellular location">
    <subcellularLocation>
        <location evidence="1 15">Mitochondrion inner membrane</location>
        <topology evidence="1 15">Multi-pass membrane protein</topology>
    </subcellularLocation>
</comment>
<evidence type="ECO:0000256" key="1">
    <source>
        <dbReference type="ARBA" id="ARBA00004448"/>
    </source>
</evidence>
<dbReference type="AlphaFoldDB" id="A0A2I6QD23"/>
<dbReference type="InterPro" id="IPR011759">
    <property type="entry name" value="Cyt_c_oxidase_su2_TM_dom"/>
</dbReference>
<dbReference type="InterPro" id="IPR008972">
    <property type="entry name" value="Cupredoxin"/>
</dbReference>
<dbReference type="GO" id="GO:0005507">
    <property type="term" value="F:copper ion binding"/>
    <property type="evidence" value="ECO:0007669"/>
    <property type="project" value="InterPro"/>
</dbReference>
<keyword evidence="13 15" id="KW-0472">Membrane</keyword>
<protein>
    <recommendedName>
        <fullName evidence="3 15">Cytochrome c oxidase subunit 2</fullName>
    </recommendedName>
</protein>
<evidence type="ECO:0000256" key="14">
    <source>
        <dbReference type="ARBA" id="ARBA00049512"/>
    </source>
</evidence>
<dbReference type="PROSITE" id="PS00078">
    <property type="entry name" value="COX2"/>
    <property type="match status" value="1"/>
</dbReference>
<dbReference type="Pfam" id="PF02790">
    <property type="entry name" value="COX2_TM"/>
    <property type="match status" value="1"/>
</dbReference>
<dbReference type="PRINTS" id="PR01166">
    <property type="entry name" value="CYCOXIDASEII"/>
</dbReference>
<evidence type="ECO:0000256" key="13">
    <source>
        <dbReference type="ARBA" id="ARBA00023136"/>
    </source>
</evidence>
<dbReference type="CDD" id="cd13912">
    <property type="entry name" value="CcO_II_C"/>
    <property type="match status" value="1"/>
</dbReference>
<dbReference type="SUPFAM" id="SSF49503">
    <property type="entry name" value="Cupredoxins"/>
    <property type="match status" value="1"/>
</dbReference>
<dbReference type="EMBL" id="KY911098">
    <property type="protein sequence ID" value="AUN28282.1"/>
    <property type="molecule type" value="Genomic_DNA"/>
</dbReference>
<dbReference type="InterPro" id="IPR036257">
    <property type="entry name" value="Cyt_c_oxidase_su2_TM_sf"/>
</dbReference>
<dbReference type="Gene3D" id="2.60.40.420">
    <property type="entry name" value="Cupredoxins - blue copper proteins"/>
    <property type="match status" value="1"/>
</dbReference>
<keyword evidence="15" id="KW-0999">Mitochondrion inner membrane</keyword>
<comment type="function">
    <text evidence="15">Component of the cytochrome c oxidase, the last enzyme in the mitochondrial electron transport chain which drives oxidative phosphorylation. The respiratory chain contains 3 multisubunit complexes succinate dehydrogenase (complex II, CII), ubiquinol-cytochrome c oxidoreductase (cytochrome b-c1 complex, complex III, CIII) and cytochrome c oxidase (complex IV, CIV), that cooperate to transfer electrons derived from NADH and succinate to molecular oxygen, creating an electrochemical gradient over the inner membrane that drives transmembrane transport and the ATP synthase. Cytochrome c oxidase is the component of the respiratory chain that catalyzes the reduction of oxygen to water. Electrons originating from reduced cytochrome c in the intermembrane space (IMS) are transferred via the dinuclear copper A center (CU(A)) of subunit 2 and heme A of subunit 1 to the active site in subunit 1, a binuclear center (BNC) formed by heme A3 and copper B (CU(B)). The BNC reduces molecular oxygen to 2 water molecules using 4 electrons from cytochrome c in the IMS and 4 protons from the mitochondrial matrix.</text>
</comment>
<comment type="catalytic activity">
    <reaction evidence="14">
        <text>4 Fe(II)-[cytochrome c] + O2 + 8 H(+)(in) = 4 Fe(III)-[cytochrome c] + 2 H2O + 4 H(+)(out)</text>
        <dbReference type="Rhea" id="RHEA:11436"/>
        <dbReference type="Rhea" id="RHEA-COMP:10350"/>
        <dbReference type="Rhea" id="RHEA-COMP:14399"/>
        <dbReference type="ChEBI" id="CHEBI:15377"/>
        <dbReference type="ChEBI" id="CHEBI:15378"/>
        <dbReference type="ChEBI" id="CHEBI:15379"/>
        <dbReference type="ChEBI" id="CHEBI:29033"/>
        <dbReference type="ChEBI" id="CHEBI:29034"/>
        <dbReference type="EC" id="7.1.1.9"/>
    </reaction>
    <physiologicalReaction direction="left-to-right" evidence="14">
        <dbReference type="Rhea" id="RHEA:11437"/>
    </physiologicalReaction>
</comment>
<dbReference type="InterPro" id="IPR034210">
    <property type="entry name" value="CcO_II_C"/>
</dbReference>
<evidence type="ECO:0000259" key="17">
    <source>
        <dbReference type="PROSITE" id="PS50857"/>
    </source>
</evidence>
<geneLocation type="mitochondrion" evidence="19"/>
<dbReference type="GO" id="GO:0004129">
    <property type="term" value="F:cytochrome-c oxidase activity"/>
    <property type="evidence" value="ECO:0007669"/>
    <property type="project" value="UniProtKB-EC"/>
</dbReference>
<feature type="transmembrane region" description="Helical" evidence="16">
    <location>
        <begin position="5"/>
        <end position="24"/>
    </location>
</feature>
<dbReference type="SUPFAM" id="SSF81464">
    <property type="entry name" value="Cytochrome c oxidase subunit II-like, transmembrane region"/>
    <property type="match status" value="1"/>
</dbReference>
<gene>
    <name evidence="19" type="primary">cox2</name>
</gene>
<keyword evidence="19" id="KW-0560">Oxidoreductase</keyword>
<evidence type="ECO:0000256" key="7">
    <source>
        <dbReference type="ARBA" id="ARBA00022723"/>
    </source>
</evidence>
<dbReference type="InterPro" id="IPR002429">
    <property type="entry name" value="CcO_II-like_C"/>
</dbReference>
<dbReference type="Pfam" id="PF00116">
    <property type="entry name" value="COX2"/>
    <property type="match status" value="1"/>
</dbReference>
<accession>A0A2I6QD23</accession>
<evidence type="ECO:0000256" key="11">
    <source>
        <dbReference type="ARBA" id="ARBA00023008"/>
    </source>
</evidence>
<comment type="similarity">
    <text evidence="2 15">Belongs to the cytochrome c oxidase subunit 2 family.</text>
</comment>
<evidence type="ECO:0000259" key="18">
    <source>
        <dbReference type="PROSITE" id="PS50999"/>
    </source>
</evidence>
<dbReference type="Gene3D" id="1.10.287.90">
    <property type="match status" value="1"/>
</dbReference>
<evidence type="ECO:0000313" key="19">
    <source>
        <dbReference type="EMBL" id="AUN28282.1"/>
    </source>
</evidence>
<dbReference type="PANTHER" id="PTHR22888">
    <property type="entry name" value="CYTOCHROME C OXIDASE, SUBUNIT II"/>
    <property type="match status" value="1"/>
</dbReference>
<feature type="domain" description="Cytochrome oxidase subunit II copper A binding" evidence="17">
    <location>
        <begin position="125"/>
        <end position="263"/>
    </location>
</feature>
<evidence type="ECO:0000256" key="15">
    <source>
        <dbReference type="RuleBase" id="RU000457"/>
    </source>
</evidence>
<keyword evidence="10 16" id="KW-1133">Transmembrane helix</keyword>
<proteinExistence type="inferred from homology"/>
<dbReference type="PROSITE" id="PS50999">
    <property type="entry name" value="COX2_TM"/>
    <property type="match status" value="1"/>
</dbReference>
<evidence type="ECO:0000256" key="3">
    <source>
        <dbReference type="ARBA" id="ARBA00015946"/>
    </source>
</evidence>
<sequence>MIKSLFTNISIILISIIVIFYPNIAYNDAPQPWQIGFQDGASPIIEGISELFQSVFFYLIIIVIGVFWAIYSVIKNFNYKKSPIVHHITHGTTIELIWTISPALILVAIAFPSFKLLYLTDEVFTPSMTIKAAGHQWYWSYEYSDFLNEEGESIEFDSYMVPEADLEDGQFRLLDVDNNVVVPVDTNIRFIVTGQDVIHSFAVPSLGMKIDGIPGRLNQVSTIVEREGLFYGQCSELCGVLHGFMPICIEAVSPEKYLEWMDEMAE</sequence>
<keyword evidence="6 15" id="KW-0812">Transmembrane</keyword>
<evidence type="ECO:0000256" key="16">
    <source>
        <dbReference type="SAM" id="Phobius"/>
    </source>
</evidence>
<dbReference type="InterPro" id="IPR045187">
    <property type="entry name" value="CcO_II"/>
</dbReference>
<evidence type="ECO:0000256" key="5">
    <source>
        <dbReference type="ARBA" id="ARBA00022660"/>
    </source>
</evidence>
<evidence type="ECO:0000256" key="12">
    <source>
        <dbReference type="ARBA" id="ARBA00023128"/>
    </source>
</evidence>
<dbReference type="PANTHER" id="PTHR22888:SF9">
    <property type="entry name" value="CYTOCHROME C OXIDASE SUBUNIT 2"/>
    <property type="match status" value="1"/>
</dbReference>
<comment type="cofactor">
    <cofactor evidence="15">
        <name>Cu cation</name>
        <dbReference type="ChEBI" id="CHEBI:23378"/>
    </cofactor>
    <text evidence="15">Binds a copper A center.</text>
</comment>
<dbReference type="PROSITE" id="PS50857">
    <property type="entry name" value="COX2_CUA"/>
    <property type="match status" value="1"/>
</dbReference>
<dbReference type="GO" id="GO:0006123">
    <property type="term" value="P:mitochondrial electron transport, cytochrome c to oxygen"/>
    <property type="evidence" value="ECO:0007669"/>
    <property type="project" value="UniProtKB-ARBA"/>
</dbReference>
<organism evidence="19">
    <name type="scientific">Malassezia yamatoensis</name>
    <dbReference type="NCBI Taxonomy" id="253288"/>
    <lineage>
        <taxon>Eukaryota</taxon>
        <taxon>Fungi</taxon>
        <taxon>Dikarya</taxon>
        <taxon>Basidiomycota</taxon>
        <taxon>Ustilaginomycotina</taxon>
        <taxon>Malasseziomycetes</taxon>
        <taxon>Malasseziales</taxon>
        <taxon>Malasseziaceae</taxon>
        <taxon>Malassezia</taxon>
    </lineage>
</organism>
<keyword evidence="9 15" id="KW-0249">Electron transport</keyword>
<feature type="transmembrane region" description="Helical" evidence="16">
    <location>
        <begin position="55"/>
        <end position="74"/>
    </location>
</feature>
<evidence type="ECO:0000256" key="2">
    <source>
        <dbReference type="ARBA" id="ARBA00007866"/>
    </source>
</evidence>
<feature type="transmembrane region" description="Helical" evidence="16">
    <location>
        <begin position="95"/>
        <end position="118"/>
    </location>
</feature>